<evidence type="ECO:0000313" key="2">
    <source>
        <dbReference type="EMBL" id="KAG0284858.1"/>
    </source>
</evidence>
<accession>A0ABQ7JUE4</accession>
<feature type="transmembrane region" description="Helical" evidence="1">
    <location>
        <begin position="7"/>
        <end position="29"/>
    </location>
</feature>
<feature type="transmembrane region" description="Helical" evidence="1">
    <location>
        <begin position="82"/>
        <end position="103"/>
    </location>
</feature>
<keyword evidence="1" id="KW-1133">Transmembrane helix</keyword>
<name>A0ABQ7JUE4_9FUNG</name>
<sequence>MITLQNVLYLRTVLLLLSTVNTGFVIHYWVQADNFVPDYGTPDEWWVVWVRNLDIVILCAAYFGVVFGTPPASLKYRTRAQLMANAGLVLFFFEMFMAISTLIDGRAPLMICRLYEARKGGWCIAYSRVWPYVAAYAILVMVEAWWTYKLEKQQASEMAPIEDEETVDLSLYQQQPDLENQNQPIK</sequence>
<dbReference type="Proteomes" id="UP001194696">
    <property type="component" value="Unassembled WGS sequence"/>
</dbReference>
<reference evidence="2 3" key="1">
    <citation type="journal article" date="2020" name="Fungal Divers.">
        <title>Resolving the Mortierellaceae phylogeny through synthesis of multi-gene phylogenetics and phylogenomics.</title>
        <authorList>
            <person name="Vandepol N."/>
            <person name="Liber J."/>
            <person name="Desiro A."/>
            <person name="Na H."/>
            <person name="Kennedy M."/>
            <person name="Barry K."/>
            <person name="Grigoriev I.V."/>
            <person name="Miller A.N."/>
            <person name="O'Donnell K."/>
            <person name="Stajich J.E."/>
            <person name="Bonito G."/>
        </authorList>
    </citation>
    <scope>NUCLEOTIDE SEQUENCE [LARGE SCALE GENOMIC DNA]</scope>
    <source>
        <strain evidence="2 3">AD045</strain>
    </source>
</reference>
<evidence type="ECO:0000313" key="3">
    <source>
        <dbReference type="Proteomes" id="UP001194696"/>
    </source>
</evidence>
<dbReference type="EMBL" id="JAAAIM010000723">
    <property type="protein sequence ID" value="KAG0284858.1"/>
    <property type="molecule type" value="Genomic_DNA"/>
</dbReference>
<keyword evidence="3" id="KW-1185">Reference proteome</keyword>
<feature type="transmembrane region" description="Helical" evidence="1">
    <location>
        <begin position="129"/>
        <end position="148"/>
    </location>
</feature>
<proteinExistence type="predicted"/>
<comment type="caution">
    <text evidence="2">The sequence shown here is derived from an EMBL/GenBank/DDBJ whole genome shotgun (WGS) entry which is preliminary data.</text>
</comment>
<gene>
    <name evidence="2" type="ORF">BGZ96_010806</name>
</gene>
<protein>
    <submittedName>
        <fullName evidence="2">Uncharacterized protein</fullName>
    </submittedName>
</protein>
<keyword evidence="1" id="KW-0472">Membrane</keyword>
<keyword evidence="1" id="KW-0812">Transmembrane</keyword>
<organism evidence="2 3">
    <name type="scientific">Linnemannia gamsii</name>
    <dbReference type="NCBI Taxonomy" id="64522"/>
    <lineage>
        <taxon>Eukaryota</taxon>
        <taxon>Fungi</taxon>
        <taxon>Fungi incertae sedis</taxon>
        <taxon>Mucoromycota</taxon>
        <taxon>Mortierellomycotina</taxon>
        <taxon>Mortierellomycetes</taxon>
        <taxon>Mortierellales</taxon>
        <taxon>Mortierellaceae</taxon>
        <taxon>Linnemannia</taxon>
    </lineage>
</organism>
<feature type="transmembrane region" description="Helical" evidence="1">
    <location>
        <begin position="49"/>
        <end position="70"/>
    </location>
</feature>
<evidence type="ECO:0000256" key="1">
    <source>
        <dbReference type="SAM" id="Phobius"/>
    </source>
</evidence>